<evidence type="ECO:0000313" key="2">
    <source>
        <dbReference type="EMBL" id="GEU42272.1"/>
    </source>
</evidence>
<evidence type="ECO:0000256" key="1">
    <source>
        <dbReference type="SAM" id="MobiDB-lite"/>
    </source>
</evidence>
<dbReference type="EMBL" id="BKCJ010001547">
    <property type="protein sequence ID" value="GEU42272.1"/>
    <property type="molecule type" value="Genomic_DNA"/>
</dbReference>
<name>A0A6L2K0H4_TANCI</name>
<proteinExistence type="predicted"/>
<organism evidence="2">
    <name type="scientific">Tanacetum cinerariifolium</name>
    <name type="common">Dalmatian daisy</name>
    <name type="synonym">Chrysanthemum cinerariifolium</name>
    <dbReference type="NCBI Taxonomy" id="118510"/>
    <lineage>
        <taxon>Eukaryota</taxon>
        <taxon>Viridiplantae</taxon>
        <taxon>Streptophyta</taxon>
        <taxon>Embryophyta</taxon>
        <taxon>Tracheophyta</taxon>
        <taxon>Spermatophyta</taxon>
        <taxon>Magnoliopsida</taxon>
        <taxon>eudicotyledons</taxon>
        <taxon>Gunneridae</taxon>
        <taxon>Pentapetalae</taxon>
        <taxon>asterids</taxon>
        <taxon>campanulids</taxon>
        <taxon>Asterales</taxon>
        <taxon>Asteraceae</taxon>
        <taxon>Asteroideae</taxon>
        <taxon>Anthemideae</taxon>
        <taxon>Anthemidinae</taxon>
        <taxon>Tanacetum</taxon>
    </lineage>
</organism>
<comment type="caution">
    <text evidence="2">The sequence shown here is derived from an EMBL/GenBank/DDBJ whole genome shotgun (WGS) entry which is preliminary data.</text>
</comment>
<feature type="compositionally biased region" description="Polar residues" evidence="1">
    <location>
        <begin position="66"/>
        <end position="87"/>
    </location>
</feature>
<accession>A0A6L2K0H4</accession>
<reference evidence="2" key="1">
    <citation type="journal article" date="2019" name="Sci. Rep.">
        <title>Draft genome of Tanacetum cinerariifolium, the natural source of mosquito coil.</title>
        <authorList>
            <person name="Yamashiro T."/>
            <person name="Shiraishi A."/>
            <person name="Satake H."/>
            <person name="Nakayama K."/>
        </authorList>
    </citation>
    <scope>NUCLEOTIDE SEQUENCE</scope>
</reference>
<sequence length="109" mass="11877">MKRILENRITSESKRIPMQAEVALVQLDQQVGVLHTSLGAVRVSNSRNLVGLEREADVEPHVDATEVTTNTSQARHGPNATDSSVSSVTTKRNLGLLTIQVLFVRSSKS</sequence>
<gene>
    <name evidence="2" type="ORF">Tci_014250</name>
</gene>
<dbReference type="AlphaFoldDB" id="A0A6L2K0H4"/>
<protein>
    <submittedName>
        <fullName evidence="2">Uncharacterized protein</fullName>
    </submittedName>
</protein>
<feature type="region of interest" description="Disordered" evidence="1">
    <location>
        <begin position="61"/>
        <end position="87"/>
    </location>
</feature>